<dbReference type="GO" id="GO:0080120">
    <property type="term" value="P:CAAX-box protein maturation"/>
    <property type="evidence" value="ECO:0007669"/>
    <property type="project" value="UniProtKB-ARBA"/>
</dbReference>
<dbReference type="OrthoDB" id="118729at2"/>
<keyword evidence="3" id="KW-1185">Reference proteome</keyword>
<dbReference type="Proteomes" id="UP000192907">
    <property type="component" value="Unassembled WGS sequence"/>
</dbReference>
<feature type="domain" description="CAAX prenyl protease 2/Lysostaphin resistance protein A-like" evidence="1">
    <location>
        <begin position="208"/>
        <end position="295"/>
    </location>
</feature>
<sequence length="320" mass="36204">MHLLLAAVFLVSMAFEGSGRAEPSYFKADSAHDENRGDLWRPTVSFLLPGFDQYSAGHYGAGLGYTGLYLIGYEWAKRADDNIDKFEDSTLYRFASRDEQENFKTQRSVYQESTLANQIPFVAQGMSAYHAFRTSVESRRHSGQYKFLKRSLEETPLDIALAPFQFEFLTRKTTLAPLAVVAGLAILSVNNKPEGYESAPLNLSDGGFIMGLSFNAGTNEEAIFRGWLMPYAYEYTDSYFLANVIQSGLFSLAHINQTEVPIIQLGLGYYLGWLTKENQWTIAESIFIHTWWDVFAFAMQFSTRKKEAAAIWLPPLRLAF</sequence>
<gene>
    <name evidence="2" type="ORF">SAMN06296036_11549</name>
</gene>
<evidence type="ECO:0000259" key="1">
    <source>
        <dbReference type="Pfam" id="PF02517"/>
    </source>
</evidence>
<organism evidence="2 3">
    <name type="scientific">Pseudobacteriovorax antillogorgiicola</name>
    <dbReference type="NCBI Taxonomy" id="1513793"/>
    <lineage>
        <taxon>Bacteria</taxon>
        <taxon>Pseudomonadati</taxon>
        <taxon>Bdellovibrionota</taxon>
        <taxon>Oligoflexia</taxon>
        <taxon>Oligoflexales</taxon>
        <taxon>Pseudobacteriovoracaceae</taxon>
        <taxon>Pseudobacteriovorax</taxon>
    </lineage>
</organism>
<dbReference type="AlphaFoldDB" id="A0A1Y6CDZ4"/>
<name>A0A1Y6CDZ4_9BACT</name>
<dbReference type="RefSeq" id="WP_132319690.1">
    <property type="nucleotide sequence ID" value="NZ_FWZT01000015.1"/>
</dbReference>
<dbReference type="GO" id="GO:0004175">
    <property type="term" value="F:endopeptidase activity"/>
    <property type="evidence" value="ECO:0007669"/>
    <property type="project" value="UniProtKB-ARBA"/>
</dbReference>
<dbReference type="InterPro" id="IPR003675">
    <property type="entry name" value="Rce1/LyrA-like_dom"/>
</dbReference>
<evidence type="ECO:0000313" key="2">
    <source>
        <dbReference type="EMBL" id="SMF49153.1"/>
    </source>
</evidence>
<protein>
    <submittedName>
        <fullName evidence="2">CAAX protease self-immunity</fullName>
    </submittedName>
</protein>
<dbReference type="Pfam" id="PF02517">
    <property type="entry name" value="Rce1-like"/>
    <property type="match status" value="1"/>
</dbReference>
<evidence type="ECO:0000313" key="3">
    <source>
        <dbReference type="Proteomes" id="UP000192907"/>
    </source>
</evidence>
<proteinExistence type="predicted"/>
<dbReference type="EMBL" id="FWZT01000015">
    <property type="protein sequence ID" value="SMF49153.1"/>
    <property type="molecule type" value="Genomic_DNA"/>
</dbReference>
<keyword evidence="2" id="KW-0378">Hydrolase</keyword>
<keyword evidence="2" id="KW-0645">Protease</keyword>
<reference evidence="3" key="1">
    <citation type="submission" date="2017-04" db="EMBL/GenBank/DDBJ databases">
        <authorList>
            <person name="Varghese N."/>
            <person name="Submissions S."/>
        </authorList>
    </citation>
    <scope>NUCLEOTIDE SEQUENCE [LARGE SCALE GENOMIC DNA]</scope>
    <source>
        <strain evidence="3">RKEM611</strain>
    </source>
</reference>
<dbReference type="GO" id="GO:0006508">
    <property type="term" value="P:proteolysis"/>
    <property type="evidence" value="ECO:0007669"/>
    <property type="project" value="UniProtKB-KW"/>
</dbReference>
<accession>A0A1Y6CDZ4</accession>
<dbReference type="STRING" id="1513793.SAMN06296036_11549"/>